<dbReference type="Pfam" id="PF00732">
    <property type="entry name" value="GMC_oxred_N"/>
    <property type="match status" value="1"/>
</dbReference>
<dbReference type="PIRSF" id="PIRSF000137">
    <property type="entry name" value="Alcohol_oxidase"/>
    <property type="match status" value="1"/>
</dbReference>
<name>A0ABQ6ARR0_9BRAD</name>
<evidence type="ECO:0000256" key="4">
    <source>
        <dbReference type="ARBA" id="ARBA00022827"/>
    </source>
</evidence>
<dbReference type="InterPro" id="IPR007867">
    <property type="entry name" value="GMC_OxRtase_C"/>
</dbReference>
<keyword evidence="8" id="KW-0436">Ligase</keyword>
<sequence>MTVYDYIIVGAGSAGCVLASRLSVDASTRVLLIEAGGSDNNPLFSMPAGFAKMTKGIASWGYATVPQRHLGGRSLRYTQAKVLGGGSSINAQVYTRGNVRDYDGWAADGATGWGYADVLPYFKRAEDNQRFVDAYHARGGPLGVSVPVNPLPISEAFLRAGQEYGIPYNPDFNGARQEGVGHYQVTVRDARRCSTATAYLKPIYGRPNLAVFTDAYSTRIVVENGRAVGLEMLRRGQREIVRAEREVILASGAIGSPRLLLLSGIGPADHLDSVGVKPIHDLPGVGENLQDHLDLYVIAECKGDFTYDSYAKLHRTIWAGLEYLLFKRGPVASTLFETGGFWYADPAARAQEWPDVQFHLGLGSGIEAGVEKLKHAGVTLNSAFLRPNSRGTVRLASGDPSAMPLIDPNYWSDARDRSAAIEGLKMAREILRQPALEPFVMVERMPGVATTSEAALADYAFRTCKTDHHPVGTCRMGTDQLAVVDPSLRLRGVDGLRICDASVMPRITSSNTNAPTIMIAEKAADLILGKTTFSAPHLASTEPDVLKGPLSCPAT</sequence>
<evidence type="ECO:0000256" key="5">
    <source>
        <dbReference type="RuleBase" id="RU003968"/>
    </source>
</evidence>
<comment type="cofactor">
    <cofactor evidence="1">
        <name>FAD</name>
        <dbReference type="ChEBI" id="CHEBI:57692"/>
    </cofactor>
</comment>
<reference evidence="9" key="1">
    <citation type="journal article" date="2019" name="Int. J. Syst. Evol. Microbiol.">
        <title>The Global Catalogue of Microorganisms (GCM) 10K type strain sequencing project: providing services to taxonomists for standard genome sequencing and annotation.</title>
        <authorList>
            <consortium name="The Broad Institute Genomics Platform"/>
            <consortium name="The Broad Institute Genome Sequencing Center for Infectious Disease"/>
            <person name="Wu L."/>
            <person name="Ma J."/>
        </authorList>
    </citation>
    <scope>NUCLEOTIDE SEQUENCE [LARGE SCALE GENOMIC DNA]</scope>
    <source>
        <strain evidence="9">NBRC 102520</strain>
    </source>
</reference>
<protein>
    <submittedName>
        <fullName evidence="8">Alanine-phosphoribitol ligase</fullName>
    </submittedName>
</protein>
<evidence type="ECO:0000313" key="8">
    <source>
        <dbReference type="EMBL" id="GLR84665.1"/>
    </source>
</evidence>
<dbReference type="InterPro" id="IPR036188">
    <property type="entry name" value="FAD/NAD-bd_sf"/>
</dbReference>
<feature type="domain" description="Glucose-methanol-choline oxidoreductase N-terminal" evidence="7">
    <location>
        <begin position="252"/>
        <end position="266"/>
    </location>
</feature>
<dbReference type="Proteomes" id="UP001156905">
    <property type="component" value="Unassembled WGS sequence"/>
</dbReference>
<evidence type="ECO:0000256" key="2">
    <source>
        <dbReference type="ARBA" id="ARBA00010790"/>
    </source>
</evidence>
<dbReference type="RefSeq" id="WP_284262659.1">
    <property type="nucleotide sequence ID" value="NZ_BSOW01000004.1"/>
</dbReference>
<evidence type="ECO:0000313" key="9">
    <source>
        <dbReference type="Proteomes" id="UP001156905"/>
    </source>
</evidence>
<evidence type="ECO:0000256" key="1">
    <source>
        <dbReference type="ARBA" id="ARBA00001974"/>
    </source>
</evidence>
<dbReference type="InterPro" id="IPR000172">
    <property type="entry name" value="GMC_OxRdtase_N"/>
</dbReference>
<dbReference type="Gene3D" id="3.30.560.10">
    <property type="entry name" value="Glucose Oxidase, domain 3"/>
    <property type="match status" value="1"/>
</dbReference>
<keyword evidence="9" id="KW-1185">Reference proteome</keyword>
<gene>
    <name evidence="8" type="ORF">GCM10007857_13750</name>
</gene>
<proteinExistence type="inferred from homology"/>
<evidence type="ECO:0000259" key="6">
    <source>
        <dbReference type="PROSITE" id="PS00623"/>
    </source>
</evidence>
<dbReference type="Gene3D" id="3.50.50.60">
    <property type="entry name" value="FAD/NAD(P)-binding domain"/>
    <property type="match status" value="1"/>
</dbReference>
<evidence type="ECO:0000256" key="3">
    <source>
        <dbReference type="ARBA" id="ARBA00022630"/>
    </source>
</evidence>
<dbReference type="Pfam" id="PF05199">
    <property type="entry name" value="GMC_oxred_C"/>
    <property type="match status" value="1"/>
</dbReference>
<feature type="domain" description="Glucose-methanol-choline oxidoreductase N-terminal" evidence="6">
    <location>
        <begin position="80"/>
        <end position="103"/>
    </location>
</feature>
<dbReference type="PROSITE" id="PS00624">
    <property type="entry name" value="GMC_OXRED_2"/>
    <property type="match status" value="1"/>
</dbReference>
<dbReference type="PROSITE" id="PS00623">
    <property type="entry name" value="GMC_OXRED_1"/>
    <property type="match status" value="1"/>
</dbReference>
<dbReference type="InterPro" id="IPR012132">
    <property type="entry name" value="GMC_OxRdtase"/>
</dbReference>
<dbReference type="PANTHER" id="PTHR11552:SF147">
    <property type="entry name" value="CHOLINE DEHYDROGENASE, MITOCHONDRIAL"/>
    <property type="match status" value="1"/>
</dbReference>
<dbReference type="EMBL" id="BSOW01000004">
    <property type="protein sequence ID" value="GLR84665.1"/>
    <property type="molecule type" value="Genomic_DNA"/>
</dbReference>
<accession>A0ABQ6ARR0</accession>
<comment type="caution">
    <text evidence="8">The sequence shown here is derived from an EMBL/GenBank/DDBJ whole genome shotgun (WGS) entry which is preliminary data.</text>
</comment>
<organism evidence="8 9">
    <name type="scientific">Bradyrhizobium iriomotense</name>
    <dbReference type="NCBI Taxonomy" id="441950"/>
    <lineage>
        <taxon>Bacteria</taxon>
        <taxon>Pseudomonadati</taxon>
        <taxon>Pseudomonadota</taxon>
        <taxon>Alphaproteobacteria</taxon>
        <taxon>Hyphomicrobiales</taxon>
        <taxon>Nitrobacteraceae</taxon>
        <taxon>Bradyrhizobium</taxon>
    </lineage>
</organism>
<comment type="similarity">
    <text evidence="2 5">Belongs to the GMC oxidoreductase family.</text>
</comment>
<keyword evidence="4 5" id="KW-0274">FAD</keyword>
<dbReference type="SUPFAM" id="SSF54373">
    <property type="entry name" value="FAD-linked reductases, C-terminal domain"/>
    <property type="match status" value="1"/>
</dbReference>
<dbReference type="SUPFAM" id="SSF51905">
    <property type="entry name" value="FAD/NAD(P)-binding domain"/>
    <property type="match status" value="1"/>
</dbReference>
<dbReference type="PANTHER" id="PTHR11552">
    <property type="entry name" value="GLUCOSE-METHANOL-CHOLINE GMC OXIDOREDUCTASE"/>
    <property type="match status" value="1"/>
</dbReference>
<evidence type="ECO:0000259" key="7">
    <source>
        <dbReference type="PROSITE" id="PS00624"/>
    </source>
</evidence>
<keyword evidence="3 5" id="KW-0285">Flavoprotein</keyword>
<dbReference type="GO" id="GO:0016874">
    <property type="term" value="F:ligase activity"/>
    <property type="evidence" value="ECO:0007669"/>
    <property type="project" value="UniProtKB-KW"/>
</dbReference>